<dbReference type="EMBL" id="FOTK01000061">
    <property type="protein sequence ID" value="SFM82642.1"/>
    <property type="molecule type" value="Genomic_DNA"/>
</dbReference>
<accession>A0A1I4U0V8</accession>
<dbReference type="InterPro" id="IPR018537">
    <property type="entry name" value="Peptidoglycan-bd_3"/>
</dbReference>
<dbReference type="Gene3D" id="1.20.141.10">
    <property type="entry name" value="Chitosanase, subunit A, domain 1"/>
    <property type="match status" value="1"/>
</dbReference>
<dbReference type="STRING" id="582667.SAMN05192568_106128"/>
<dbReference type="SUPFAM" id="SSF53955">
    <property type="entry name" value="Lysozyme-like"/>
    <property type="match status" value="1"/>
</dbReference>
<dbReference type="RefSeq" id="WP_092046535.1">
    <property type="nucleotide sequence ID" value="NZ_FOTK01000061.1"/>
</dbReference>
<evidence type="ECO:0000313" key="5">
    <source>
        <dbReference type="EMBL" id="SFM82642.1"/>
    </source>
</evidence>
<protein>
    <submittedName>
        <fullName evidence="5">Lysozyme family protein</fullName>
    </submittedName>
</protein>
<keyword evidence="2" id="KW-1133">Transmembrane helix</keyword>
<dbReference type="InterPro" id="IPR023346">
    <property type="entry name" value="Lysozyme-like_dom_sf"/>
</dbReference>
<evidence type="ECO:0000259" key="3">
    <source>
        <dbReference type="Pfam" id="PF05838"/>
    </source>
</evidence>
<organism evidence="5 6">
    <name type="scientific">Methylobacterium pseudosasicola</name>
    <dbReference type="NCBI Taxonomy" id="582667"/>
    <lineage>
        <taxon>Bacteria</taxon>
        <taxon>Pseudomonadati</taxon>
        <taxon>Pseudomonadota</taxon>
        <taxon>Alphaproteobacteria</taxon>
        <taxon>Hyphomicrobiales</taxon>
        <taxon>Methylobacteriaceae</taxon>
        <taxon>Methylobacterium</taxon>
    </lineage>
</organism>
<keyword evidence="6" id="KW-1185">Reference proteome</keyword>
<keyword evidence="2" id="KW-0812">Transmembrane</keyword>
<proteinExistence type="predicted"/>
<evidence type="ECO:0000256" key="2">
    <source>
        <dbReference type="SAM" id="Phobius"/>
    </source>
</evidence>
<feature type="domain" description="Peptidoglycan binding" evidence="4">
    <location>
        <begin position="99"/>
        <end position="161"/>
    </location>
</feature>
<dbReference type="Pfam" id="PF05838">
    <property type="entry name" value="Glyco_hydro_108"/>
    <property type="match status" value="1"/>
</dbReference>
<reference evidence="6" key="1">
    <citation type="submission" date="2016-10" db="EMBL/GenBank/DDBJ databases">
        <authorList>
            <person name="Varghese N."/>
            <person name="Submissions S."/>
        </authorList>
    </citation>
    <scope>NUCLEOTIDE SEQUENCE [LARGE SCALE GENOMIC DNA]</scope>
    <source>
        <strain evidence="6">BL36</strain>
    </source>
</reference>
<dbReference type="Proteomes" id="UP000199048">
    <property type="component" value="Unassembled WGS sequence"/>
</dbReference>
<name>A0A1I4U0V8_9HYPH</name>
<feature type="transmembrane region" description="Helical" evidence="2">
    <location>
        <begin position="233"/>
        <end position="257"/>
    </location>
</feature>
<dbReference type="OrthoDB" id="9815229at2"/>
<keyword evidence="2" id="KW-0472">Membrane</keyword>
<feature type="region of interest" description="Disordered" evidence="1">
    <location>
        <begin position="272"/>
        <end position="295"/>
    </location>
</feature>
<dbReference type="Pfam" id="PF09374">
    <property type="entry name" value="PG_binding_3"/>
    <property type="match status" value="1"/>
</dbReference>
<evidence type="ECO:0000313" key="6">
    <source>
        <dbReference type="Proteomes" id="UP000199048"/>
    </source>
</evidence>
<evidence type="ECO:0000256" key="1">
    <source>
        <dbReference type="SAM" id="MobiDB-lite"/>
    </source>
</evidence>
<dbReference type="AlphaFoldDB" id="A0A1I4U0V8"/>
<gene>
    <name evidence="5" type="ORF">SAMN05192568_106128</name>
</gene>
<dbReference type="InterPro" id="IPR008565">
    <property type="entry name" value="TtsA-like_GH18_dom"/>
</dbReference>
<feature type="domain" description="TtsA-like Glycoside hydrolase family 108" evidence="3">
    <location>
        <begin position="14"/>
        <end position="95"/>
    </location>
</feature>
<evidence type="ECO:0000259" key="4">
    <source>
        <dbReference type="Pfam" id="PF09374"/>
    </source>
</evidence>
<sequence length="295" mass="31818">MAEANLKAWFKVEMTFEGGRVDDPADPGGRTAYGVTQRVYNGYRKARSLPIRDVWLIETREIVDIFKTGYWDKVWGDRLPEGLDIVVADGAINSGVSQAVKWLQRALGVRVDGIMGDATLTAANAVNDVDALIGRVIAAREAFLRALKTFKRFGKGWIRRTQQLKALGQHYARGSVGPAPAIAFMSGMNAKAVLESAKATPPKLDALWSAGTSTGVLAQVTSTLEPLQNIERIAHLLTIVTVLGVVLGVAGGAYSWWARQRSAKINAALDIRPQTPSADNDDAPPEGLHDAMEAA</sequence>